<keyword evidence="9" id="KW-0808">Transferase</keyword>
<dbReference type="RefSeq" id="WP_167215505.1">
    <property type="nucleotide sequence ID" value="NZ_CP050063.1"/>
</dbReference>
<evidence type="ECO:0000256" key="3">
    <source>
        <dbReference type="ARBA" id="ARBA00022723"/>
    </source>
</evidence>
<dbReference type="CDD" id="cd16155">
    <property type="entry name" value="sulfatase_like"/>
    <property type="match status" value="1"/>
</dbReference>
<evidence type="ECO:0000313" key="9">
    <source>
        <dbReference type="EMBL" id="QIP16050.1"/>
    </source>
</evidence>
<gene>
    <name evidence="9" type="ORF">G8759_27165</name>
</gene>
<protein>
    <submittedName>
        <fullName evidence="9">Sulfatase-like hydrolase/transferase</fullName>
    </submittedName>
</protein>
<dbReference type="InterPro" id="IPR017850">
    <property type="entry name" value="Alkaline_phosphatase_core_sf"/>
</dbReference>
<feature type="transmembrane region" description="Helical" evidence="7">
    <location>
        <begin position="7"/>
        <end position="28"/>
    </location>
</feature>
<keyword evidence="5 9" id="KW-0378">Hydrolase</keyword>
<organism evidence="9 10">
    <name type="scientific">Spirosoma aureum</name>
    <dbReference type="NCBI Taxonomy" id="2692134"/>
    <lineage>
        <taxon>Bacteria</taxon>
        <taxon>Pseudomonadati</taxon>
        <taxon>Bacteroidota</taxon>
        <taxon>Cytophagia</taxon>
        <taxon>Cytophagales</taxon>
        <taxon>Cytophagaceae</taxon>
        <taxon>Spirosoma</taxon>
    </lineage>
</organism>
<feature type="domain" description="Sulfatase N-terminal" evidence="8">
    <location>
        <begin position="40"/>
        <end position="383"/>
    </location>
</feature>
<dbReference type="Proteomes" id="UP000501802">
    <property type="component" value="Chromosome"/>
</dbReference>
<keyword evidence="10" id="KW-1185">Reference proteome</keyword>
<dbReference type="GO" id="GO:0016740">
    <property type="term" value="F:transferase activity"/>
    <property type="evidence" value="ECO:0007669"/>
    <property type="project" value="UniProtKB-KW"/>
</dbReference>
<dbReference type="Pfam" id="PF00884">
    <property type="entry name" value="Sulfatase"/>
    <property type="match status" value="1"/>
</dbReference>
<evidence type="ECO:0000256" key="4">
    <source>
        <dbReference type="ARBA" id="ARBA00022729"/>
    </source>
</evidence>
<keyword evidence="4" id="KW-0732">Signal</keyword>
<evidence type="ECO:0000256" key="7">
    <source>
        <dbReference type="SAM" id="Phobius"/>
    </source>
</evidence>
<keyword evidence="3" id="KW-0479">Metal-binding</keyword>
<dbReference type="EMBL" id="CP050063">
    <property type="protein sequence ID" value="QIP16050.1"/>
    <property type="molecule type" value="Genomic_DNA"/>
</dbReference>
<dbReference type="AlphaFoldDB" id="A0A6G9AUH1"/>
<evidence type="ECO:0000256" key="1">
    <source>
        <dbReference type="ARBA" id="ARBA00001913"/>
    </source>
</evidence>
<proteinExistence type="inferred from homology"/>
<comment type="cofactor">
    <cofactor evidence="1">
        <name>Ca(2+)</name>
        <dbReference type="ChEBI" id="CHEBI:29108"/>
    </cofactor>
</comment>
<evidence type="ECO:0000256" key="5">
    <source>
        <dbReference type="ARBA" id="ARBA00022801"/>
    </source>
</evidence>
<keyword evidence="7" id="KW-0812">Transmembrane</keyword>
<dbReference type="GO" id="GO:0004065">
    <property type="term" value="F:arylsulfatase activity"/>
    <property type="evidence" value="ECO:0007669"/>
    <property type="project" value="TreeGrafter"/>
</dbReference>
<evidence type="ECO:0000259" key="8">
    <source>
        <dbReference type="Pfam" id="PF00884"/>
    </source>
</evidence>
<evidence type="ECO:0000313" key="10">
    <source>
        <dbReference type="Proteomes" id="UP000501802"/>
    </source>
</evidence>
<comment type="similarity">
    <text evidence="2">Belongs to the sulfatase family.</text>
</comment>
<name>A0A6G9AUH1_9BACT</name>
<accession>A0A6G9AUH1</accession>
<dbReference type="InterPro" id="IPR050738">
    <property type="entry name" value="Sulfatase"/>
</dbReference>
<dbReference type="KEGG" id="spib:G8759_27165"/>
<sequence>MASKPNFLKLYCQIPLLGALSLVIWGGISKNTLDPPSPKPNILFIFADDQRYNTIHALGDKQVITPNLDRLVNNGTTFTHAYNMGAWQGAVCVSSRAMLLTGLSIWDAQQQEKDYEPLKQAKGFWPQQMKQAGYETYMTGKWHVQTDVTQLFDHVAHERPGMPNQTPQGYNRPLSKQDTTWAPWKEEYGGYWKGGKHWSEVVADDAVGFLNGASKKSAPFFMYLAFNAPHDPRQAPKRWVDKYPVDQIKLPASYLEEYPYKDAIGCGKDLRDEALAPFPRTPYAIRKHIQEYYASISYMDEQIGRILGALEKSGKLENTYIFFTADHGLSIGHHGLMGKQNMFEHSVRPPLIISGPAIAKNAKRHQAVYLQDIMATSLELAGIEKQSRIFFNSLLPQLKSDTAPGNYPSIYGCYTDLQRMVSSEQYKLIVYPAARKMLLFNLKDDPEERKDIAQLPSSQPIMKKLKAKLIQQQQQLNDKLDLKPLLGSL</sequence>
<evidence type="ECO:0000256" key="6">
    <source>
        <dbReference type="ARBA" id="ARBA00022837"/>
    </source>
</evidence>
<dbReference type="GO" id="GO:0046872">
    <property type="term" value="F:metal ion binding"/>
    <property type="evidence" value="ECO:0007669"/>
    <property type="project" value="UniProtKB-KW"/>
</dbReference>
<keyword evidence="6" id="KW-0106">Calcium</keyword>
<dbReference type="PANTHER" id="PTHR42693">
    <property type="entry name" value="ARYLSULFATASE FAMILY MEMBER"/>
    <property type="match status" value="1"/>
</dbReference>
<dbReference type="SUPFAM" id="SSF53649">
    <property type="entry name" value="Alkaline phosphatase-like"/>
    <property type="match status" value="1"/>
</dbReference>
<evidence type="ECO:0000256" key="2">
    <source>
        <dbReference type="ARBA" id="ARBA00008779"/>
    </source>
</evidence>
<keyword evidence="7" id="KW-0472">Membrane</keyword>
<dbReference type="InterPro" id="IPR000917">
    <property type="entry name" value="Sulfatase_N"/>
</dbReference>
<keyword evidence="7" id="KW-1133">Transmembrane helix</keyword>
<reference evidence="9 10" key="1">
    <citation type="submission" date="2020-03" db="EMBL/GenBank/DDBJ databases">
        <authorList>
            <person name="Kim M.K."/>
        </authorList>
    </citation>
    <scope>NUCLEOTIDE SEQUENCE [LARGE SCALE GENOMIC DNA]</scope>
    <source>
        <strain evidence="9 10">BT328</strain>
    </source>
</reference>
<dbReference type="PANTHER" id="PTHR42693:SF42">
    <property type="entry name" value="ARYLSULFATASE G"/>
    <property type="match status" value="1"/>
</dbReference>
<dbReference type="Gene3D" id="3.40.720.10">
    <property type="entry name" value="Alkaline Phosphatase, subunit A"/>
    <property type="match status" value="1"/>
</dbReference>